<dbReference type="GO" id="GO:0031625">
    <property type="term" value="F:ubiquitin protein ligase binding"/>
    <property type="evidence" value="ECO:0007669"/>
    <property type="project" value="InterPro"/>
</dbReference>
<dbReference type="FunFam" id="1.10.10.10:FF:000183">
    <property type="entry name" value="Cullin 3"/>
    <property type="match status" value="1"/>
</dbReference>
<keyword evidence="6" id="KW-1185">Reference proteome</keyword>
<dbReference type="Pfam" id="PF10557">
    <property type="entry name" value="Cullin_Nedd8"/>
    <property type="match status" value="1"/>
</dbReference>
<dbReference type="InterPro" id="IPR036388">
    <property type="entry name" value="WH-like_DNA-bd_sf"/>
</dbReference>
<feature type="domain" description="Cullin neddylation" evidence="4">
    <location>
        <begin position="330"/>
        <end position="397"/>
    </location>
</feature>
<dbReference type="FunFam" id="1.20.1310.10:FF:000006">
    <property type="entry name" value="Cullin 3"/>
    <property type="match status" value="1"/>
</dbReference>
<dbReference type="OrthoDB" id="27073at2759"/>
<dbReference type="SMART" id="SM00884">
    <property type="entry name" value="Cullin_Nedd8"/>
    <property type="match status" value="1"/>
</dbReference>
<dbReference type="InterPro" id="IPR001373">
    <property type="entry name" value="Cullin_N"/>
</dbReference>
<dbReference type="Gene3D" id="1.20.1310.10">
    <property type="entry name" value="Cullin Repeats"/>
    <property type="match status" value="2"/>
</dbReference>
<dbReference type="PANTHER" id="PTHR11932">
    <property type="entry name" value="CULLIN"/>
    <property type="match status" value="1"/>
</dbReference>
<proteinExistence type="inferred from homology"/>
<dbReference type="STRING" id="210143.A0A1R3JEA8"/>
<gene>
    <name evidence="5" type="ORF">CCACVL1_06615</name>
</gene>
<dbReference type="Pfam" id="PF00888">
    <property type="entry name" value="Cullin"/>
    <property type="match status" value="1"/>
</dbReference>
<dbReference type="OMA" id="AGSHHRK"/>
<keyword evidence="3" id="KW-0832">Ubl conjugation</keyword>
<dbReference type="InterPro" id="IPR019559">
    <property type="entry name" value="Cullin_neddylation_domain"/>
</dbReference>
<dbReference type="SUPFAM" id="SSF46785">
    <property type="entry name" value="Winged helix' DNA-binding domain"/>
    <property type="match status" value="1"/>
</dbReference>
<organism evidence="5 6">
    <name type="scientific">Corchorus capsularis</name>
    <name type="common">Jute</name>
    <dbReference type="NCBI Taxonomy" id="210143"/>
    <lineage>
        <taxon>Eukaryota</taxon>
        <taxon>Viridiplantae</taxon>
        <taxon>Streptophyta</taxon>
        <taxon>Embryophyta</taxon>
        <taxon>Tracheophyta</taxon>
        <taxon>Spermatophyta</taxon>
        <taxon>Magnoliopsida</taxon>
        <taxon>eudicotyledons</taxon>
        <taxon>Gunneridae</taxon>
        <taxon>Pentapetalae</taxon>
        <taxon>rosids</taxon>
        <taxon>malvids</taxon>
        <taxon>Malvales</taxon>
        <taxon>Malvaceae</taxon>
        <taxon>Grewioideae</taxon>
        <taxon>Apeibeae</taxon>
        <taxon>Corchorus</taxon>
    </lineage>
</organism>
<evidence type="ECO:0000256" key="2">
    <source>
        <dbReference type="ARBA" id="ARBA00022499"/>
    </source>
</evidence>
<dbReference type="InterPro" id="IPR016159">
    <property type="entry name" value="Cullin_repeat-like_dom_sf"/>
</dbReference>
<evidence type="ECO:0000256" key="1">
    <source>
        <dbReference type="ARBA" id="ARBA00006019"/>
    </source>
</evidence>
<comment type="similarity">
    <text evidence="1">Belongs to the cullin family.</text>
</comment>
<sequence length="403" mass="47339">MSNQKKRNFQIEAFKHRVVVDPKYADKTWNILEHAIHEIYNHNASGLSFEELYRNAYNMVLHKFGEKLYSGLVTTMTAHLKEISKSIEAAQGGLFLEELNRKWNDHNKALQMIRDILMYMDRTYIPNTHKTPVHELGLNLWRDNIIHSSKIQTRLLSTLLELVHSERTGEVIDRGLMRNIIKMLMDLGSSVYQEDFEKPFLEVSAEFYKGESQKFIECCDCGDYLKKAERRLNEEIERVTHYLDAKSEAKITNVVEKEMIANHMLRLVHMENSGLGKNVLRKEPMSKDIGEDDAFFVNDKFTSKFYKVKIGTVVAQKESEPEKQETRQRVEEDRKPQIEAAIVRIMKSRRVLDHNNIIAEVTKQLQSRFLANPTEIKKRIESLIERDFLERDNNDRKLYQYLA</sequence>
<name>A0A1R3JEA8_COCAP</name>
<dbReference type="GO" id="GO:0006511">
    <property type="term" value="P:ubiquitin-dependent protein catabolic process"/>
    <property type="evidence" value="ECO:0007669"/>
    <property type="project" value="InterPro"/>
</dbReference>
<dbReference type="SUPFAM" id="SSF74788">
    <property type="entry name" value="Cullin repeat-like"/>
    <property type="match status" value="1"/>
</dbReference>
<dbReference type="AlphaFoldDB" id="A0A1R3JEA8"/>
<dbReference type="InterPro" id="IPR036390">
    <property type="entry name" value="WH_DNA-bd_sf"/>
</dbReference>
<dbReference type="SUPFAM" id="SSF75632">
    <property type="entry name" value="Cullin homology domain"/>
    <property type="match status" value="1"/>
</dbReference>
<dbReference type="FunFam" id="1.20.1310.10:FF:000001">
    <property type="entry name" value="Cullin 3"/>
    <property type="match status" value="1"/>
</dbReference>
<evidence type="ECO:0000313" key="6">
    <source>
        <dbReference type="Proteomes" id="UP000188268"/>
    </source>
</evidence>
<comment type="caution">
    <text evidence="5">The sequence shown here is derived from an EMBL/GenBank/DDBJ whole genome shotgun (WGS) entry which is preliminary data.</text>
</comment>
<dbReference type="InterPro" id="IPR036317">
    <property type="entry name" value="Cullin_homology_sf"/>
</dbReference>
<protein>
    <recommendedName>
        <fullName evidence="4">Cullin neddylation domain-containing protein</fullName>
    </recommendedName>
</protein>
<dbReference type="InterPro" id="IPR045093">
    <property type="entry name" value="Cullin"/>
</dbReference>
<dbReference type="Gene3D" id="1.10.10.10">
    <property type="entry name" value="Winged helix-like DNA-binding domain superfamily/Winged helix DNA-binding domain"/>
    <property type="match status" value="1"/>
</dbReference>
<dbReference type="Gramene" id="OMO93160">
    <property type="protein sequence ID" value="OMO93160"/>
    <property type="gene ID" value="CCACVL1_06615"/>
</dbReference>
<evidence type="ECO:0000313" key="5">
    <source>
        <dbReference type="EMBL" id="OMO93160.1"/>
    </source>
</evidence>
<dbReference type="Proteomes" id="UP000188268">
    <property type="component" value="Unassembled WGS sequence"/>
</dbReference>
<accession>A0A1R3JEA8</accession>
<keyword evidence="2" id="KW-1017">Isopeptide bond</keyword>
<reference evidence="5 6" key="1">
    <citation type="submission" date="2013-09" db="EMBL/GenBank/DDBJ databases">
        <title>Corchorus capsularis genome sequencing.</title>
        <authorList>
            <person name="Alam M."/>
            <person name="Haque M.S."/>
            <person name="Islam M.S."/>
            <person name="Emdad E.M."/>
            <person name="Islam M.M."/>
            <person name="Ahmed B."/>
            <person name="Halim A."/>
            <person name="Hossen Q.M.M."/>
            <person name="Hossain M.Z."/>
            <person name="Ahmed R."/>
            <person name="Khan M.M."/>
            <person name="Islam R."/>
            <person name="Rashid M.M."/>
            <person name="Khan S.A."/>
            <person name="Rahman M.S."/>
            <person name="Alam M."/>
        </authorList>
    </citation>
    <scope>NUCLEOTIDE SEQUENCE [LARGE SCALE GENOMIC DNA]</scope>
    <source>
        <strain evidence="6">cv. CVL-1</strain>
        <tissue evidence="5">Whole seedling</tissue>
    </source>
</reference>
<evidence type="ECO:0000256" key="3">
    <source>
        <dbReference type="ARBA" id="ARBA00022843"/>
    </source>
</evidence>
<dbReference type="EMBL" id="AWWV01008101">
    <property type="protein sequence ID" value="OMO93160.1"/>
    <property type="molecule type" value="Genomic_DNA"/>
</dbReference>
<evidence type="ECO:0000259" key="4">
    <source>
        <dbReference type="SMART" id="SM00884"/>
    </source>
</evidence>